<dbReference type="RefSeq" id="XP_018758389.1">
    <property type="nucleotide sequence ID" value="XM_018900155.1"/>
</dbReference>
<organism evidence="1 2">
    <name type="scientific">Gibberella moniliformis (strain M3125 / FGSC 7600)</name>
    <name type="common">Maize ear and stalk rot fungus</name>
    <name type="synonym">Fusarium verticillioides</name>
    <dbReference type="NCBI Taxonomy" id="334819"/>
    <lineage>
        <taxon>Eukaryota</taxon>
        <taxon>Fungi</taxon>
        <taxon>Dikarya</taxon>
        <taxon>Ascomycota</taxon>
        <taxon>Pezizomycotina</taxon>
        <taxon>Sordariomycetes</taxon>
        <taxon>Hypocreomycetidae</taxon>
        <taxon>Hypocreales</taxon>
        <taxon>Nectriaceae</taxon>
        <taxon>Fusarium</taxon>
        <taxon>Fusarium fujikuroi species complex</taxon>
    </lineage>
</organism>
<sequence>MPSPFSSQTLLQVRISYRHAFVDSSDYQDRASAMKYGIAED</sequence>
<evidence type="ECO:0000313" key="2">
    <source>
        <dbReference type="Proteomes" id="UP000009096"/>
    </source>
</evidence>
<dbReference type="HOGENOM" id="CLU_3279580_0_0_1"/>
<name>W7ML59_GIBM7</name>
<dbReference type="EMBL" id="DS022257">
    <property type="protein sequence ID" value="EWG52198.1"/>
    <property type="molecule type" value="Genomic_DNA"/>
</dbReference>
<gene>
    <name evidence="1" type="ORF">FVEG_10993</name>
</gene>
<accession>W7ML59</accession>
<reference evidence="1 2" key="1">
    <citation type="journal article" date="2010" name="Nature">
        <title>Comparative genomics reveals mobile pathogenicity chromosomes in Fusarium.</title>
        <authorList>
            <person name="Ma L.J."/>
            <person name="van der Does H.C."/>
            <person name="Borkovich K.A."/>
            <person name="Coleman J.J."/>
            <person name="Daboussi M.J."/>
            <person name="Di Pietro A."/>
            <person name="Dufresne M."/>
            <person name="Freitag M."/>
            <person name="Grabherr M."/>
            <person name="Henrissat B."/>
            <person name="Houterman P.M."/>
            <person name="Kang S."/>
            <person name="Shim W.B."/>
            <person name="Woloshuk C."/>
            <person name="Xie X."/>
            <person name="Xu J.R."/>
            <person name="Antoniw J."/>
            <person name="Baker S.E."/>
            <person name="Bluhm B.H."/>
            <person name="Breakspear A."/>
            <person name="Brown D.W."/>
            <person name="Butchko R.A."/>
            <person name="Chapman S."/>
            <person name="Coulson R."/>
            <person name="Coutinho P.M."/>
            <person name="Danchin E.G."/>
            <person name="Diener A."/>
            <person name="Gale L.R."/>
            <person name="Gardiner D.M."/>
            <person name="Goff S."/>
            <person name="Hammond-Kosack K.E."/>
            <person name="Hilburn K."/>
            <person name="Hua-Van A."/>
            <person name="Jonkers W."/>
            <person name="Kazan K."/>
            <person name="Kodira C.D."/>
            <person name="Koehrsen M."/>
            <person name="Kumar L."/>
            <person name="Lee Y.H."/>
            <person name="Li L."/>
            <person name="Manners J.M."/>
            <person name="Miranda-Saavedra D."/>
            <person name="Mukherjee M."/>
            <person name="Park G."/>
            <person name="Park J."/>
            <person name="Park S.Y."/>
            <person name="Proctor R.H."/>
            <person name="Regev A."/>
            <person name="Ruiz-Roldan M.C."/>
            <person name="Sain D."/>
            <person name="Sakthikumar S."/>
            <person name="Sykes S."/>
            <person name="Schwartz D.C."/>
            <person name="Turgeon B.G."/>
            <person name="Wapinski I."/>
            <person name="Yoder O."/>
            <person name="Young S."/>
            <person name="Zeng Q."/>
            <person name="Zhou S."/>
            <person name="Galagan J."/>
            <person name="Cuomo C.A."/>
            <person name="Kistler H.C."/>
            <person name="Rep M."/>
        </authorList>
    </citation>
    <scope>NUCLEOTIDE SEQUENCE [LARGE SCALE GENOMIC DNA]</scope>
    <source>
        <strain evidence="2">M3125 / FGSC 7600</strain>
    </source>
</reference>
<dbReference type="GeneID" id="30068535"/>
<dbReference type="Proteomes" id="UP000009096">
    <property type="component" value="Chromosome 9"/>
</dbReference>
<dbReference type="EMBL" id="CM000586">
    <property type="protein sequence ID" value="EWG52198.1"/>
    <property type="molecule type" value="Genomic_DNA"/>
</dbReference>
<protein>
    <submittedName>
        <fullName evidence="1">Uncharacterized protein</fullName>
    </submittedName>
</protein>
<dbReference type="AlphaFoldDB" id="W7ML59"/>
<keyword evidence="2" id="KW-1185">Reference proteome</keyword>
<dbReference type="KEGG" id="fvr:FVEG_10993"/>
<dbReference type="VEuPathDB" id="FungiDB:FVEG_10993"/>
<proteinExistence type="predicted"/>
<evidence type="ECO:0000313" key="1">
    <source>
        <dbReference type="EMBL" id="EWG52198.1"/>
    </source>
</evidence>